<dbReference type="SUPFAM" id="SSF46785">
    <property type="entry name" value="Winged helix' DNA-binding domain"/>
    <property type="match status" value="1"/>
</dbReference>
<gene>
    <name evidence="2" type="ORF">D9V37_15240</name>
</gene>
<dbReference type="InterPro" id="IPR000835">
    <property type="entry name" value="HTH_MarR-typ"/>
</dbReference>
<dbReference type="Pfam" id="PF12802">
    <property type="entry name" value="MarR_2"/>
    <property type="match status" value="1"/>
</dbReference>
<organism evidence="2 3">
    <name type="scientific">Nocardioides mangrovicus</name>
    <dbReference type="NCBI Taxonomy" id="2478913"/>
    <lineage>
        <taxon>Bacteria</taxon>
        <taxon>Bacillati</taxon>
        <taxon>Actinomycetota</taxon>
        <taxon>Actinomycetes</taxon>
        <taxon>Propionibacteriales</taxon>
        <taxon>Nocardioidaceae</taxon>
        <taxon>Nocardioides</taxon>
    </lineage>
</organism>
<keyword evidence="3" id="KW-1185">Reference proteome</keyword>
<protein>
    <submittedName>
        <fullName evidence="2">MarR family transcriptional regulator</fullName>
    </submittedName>
</protein>
<accession>A0A3L8NXX3</accession>
<dbReference type="InterPro" id="IPR036388">
    <property type="entry name" value="WH-like_DNA-bd_sf"/>
</dbReference>
<reference evidence="2 3" key="1">
    <citation type="submission" date="2018-10" db="EMBL/GenBank/DDBJ databases">
        <title>Marmoricola sp. 4Q3S-7 whole genome shotgun sequence.</title>
        <authorList>
            <person name="Li F."/>
        </authorList>
    </citation>
    <scope>NUCLEOTIDE SEQUENCE [LARGE SCALE GENOMIC DNA]</scope>
    <source>
        <strain evidence="2 3">4Q3S-7</strain>
    </source>
</reference>
<dbReference type="EMBL" id="RDBE01000010">
    <property type="protein sequence ID" value="RLV47532.1"/>
    <property type="molecule type" value="Genomic_DNA"/>
</dbReference>
<dbReference type="Proteomes" id="UP000281708">
    <property type="component" value="Unassembled WGS sequence"/>
</dbReference>
<evidence type="ECO:0000259" key="1">
    <source>
        <dbReference type="PROSITE" id="PS50995"/>
    </source>
</evidence>
<dbReference type="Gene3D" id="1.10.10.10">
    <property type="entry name" value="Winged helix-like DNA-binding domain superfamily/Winged helix DNA-binding domain"/>
    <property type="match status" value="1"/>
</dbReference>
<dbReference type="PANTHER" id="PTHR33164">
    <property type="entry name" value="TRANSCRIPTIONAL REGULATOR, MARR FAMILY"/>
    <property type="match status" value="1"/>
</dbReference>
<name>A0A3L8NXX3_9ACTN</name>
<dbReference type="InterPro" id="IPR036390">
    <property type="entry name" value="WH_DNA-bd_sf"/>
</dbReference>
<dbReference type="AlphaFoldDB" id="A0A3L8NXX3"/>
<evidence type="ECO:0000313" key="2">
    <source>
        <dbReference type="EMBL" id="RLV47532.1"/>
    </source>
</evidence>
<dbReference type="PANTHER" id="PTHR33164:SF106">
    <property type="entry name" value="TRANSCRIPTIONAL REGULATORY PROTEIN"/>
    <property type="match status" value="1"/>
</dbReference>
<proteinExistence type="predicted"/>
<dbReference type="SMART" id="SM00347">
    <property type="entry name" value="HTH_MARR"/>
    <property type="match status" value="1"/>
</dbReference>
<evidence type="ECO:0000313" key="3">
    <source>
        <dbReference type="Proteomes" id="UP000281708"/>
    </source>
</evidence>
<dbReference type="GO" id="GO:0003700">
    <property type="term" value="F:DNA-binding transcription factor activity"/>
    <property type="evidence" value="ECO:0007669"/>
    <property type="project" value="InterPro"/>
</dbReference>
<comment type="caution">
    <text evidence="2">The sequence shown here is derived from an EMBL/GenBank/DDBJ whole genome shotgun (WGS) entry which is preliminary data.</text>
</comment>
<sequence length="167" mass="18080">MADVDPLTHDWAPAQVAVMQALGEWSAGFEELSRRQARWLGLPTNDAHALGQVVWAAESGTPLSPGELSRRLGMTTGATTVLVDRLERAGLLRRARESADRRRVTLHPTPAARERTHAFLTVAGTEIAGVLAEASPRDLATIARFLARLVEATEAANHRLAHSDPEP</sequence>
<dbReference type="RefSeq" id="WP_121807036.1">
    <property type="nucleotide sequence ID" value="NZ_RDBE01000010.1"/>
</dbReference>
<dbReference type="InterPro" id="IPR039422">
    <property type="entry name" value="MarR/SlyA-like"/>
</dbReference>
<dbReference type="GO" id="GO:0006950">
    <property type="term" value="P:response to stress"/>
    <property type="evidence" value="ECO:0007669"/>
    <property type="project" value="TreeGrafter"/>
</dbReference>
<dbReference type="OrthoDB" id="162531at2"/>
<feature type="domain" description="HTH marR-type" evidence="1">
    <location>
        <begin position="15"/>
        <end position="151"/>
    </location>
</feature>
<dbReference type="PRINTS" id="PR00598">
    <property type="entry name" value="HTHMARR"/>
</dbReference>
<dbReference type="PROSITE" id="PS50995">
    <property type="entry name" value="HTH_MARR_2"/>
    <property type="match status" value="1"/>
</dbReference>